<dbReference type="Gene3D" id="1.20.1250.20">
    <property type="entry name" value="MFS general substrate transporter like domains"/>
    <property type="match status" value="2"/>
</dbReference>
<feature type="transmembrane region" description="Helical" evidence="12">
    <location>
        <begin position="163"/>
        <end position="189"/>
    </location>
</feature>
<feature type="transmembrane region" description="Helical" evidence="12">
    <location>
        <begin position="25"/>
        <end position="56"/>
    </location>
</feature>
<evidence type="ECO:0000256" key="9">
    <source>
        <dbReference type="ARBA" id="ARBA00037295"/>
    </source>
</evidence>
<keyword evidence="4" id="KW-1003">Cell membrane</keyword>
<proteinExistence type="inferred from homology"/>
<evidence type="ECO:0000313" key="14">
    <source>
        <dbReference type="EMBL" id="RZT88938.1"/>
    </source>
</evidence>
<feature type="transmembrane region" description="Helical" evidence="12">
    <location>
        <begin position="122"/>
        <end position="142"/>
    </location>
</feature>
<dbReference type="RefSeq" id="WP_130293108.1">
    <property type="nucleotide sequence ID" value="NZ_SHKL01000001.1"/>
</dbReference>
<evidence type="ECO:0000256" key="5">
    <source>
        <dbReference type="ARBA" id="ARBA00022692"/>
    </source>
</evidence>
<dbReference type="GO" id="GO:0015293">
    <property type="term" value="F:symporter activity"/>
    <property type="evidence" value="ECO:0007669"/>
    <property type="project" value="UniProtKB-KW"/>
</dbReference>
<evidence type="ECO:0000256" key="11">
    <source>
        <dbReference type="SAM" id="MobiDB-lite"/>
    </source>
</evidence>
<feature type="transmembrane region" description="Helical" evidence="12">
    <location>
        <begin position="253"/>
        <end position="277"/>
    </location>
</feature>
<keyword evidence="15" id="KW-1185">Reference proteome</keyword>
<feature type="transmembrane region" description="Helical" evidence="12">
    <location>
        <begin position="201"/>
        <end position="220"/>
    </location>
</feature>
<evidence type="ECO:0000256" key="7">
    <source>
        <dbReference type="ARBA" id="ARBA00022989"/>
    </source>
</evidence>
<sequence length="444" mass="47450">MALSADTHDGSSRTGSKRRNSKRRILTSTYIGTVIEWFDFYIYGTAAAIVFNVLFFPEVDSLIGTLAAFGTLASGFLARPIGGIIAGHFGDRIGRKKMLVLSIILMGFGTVIVGLLPTYEQIGIWAPILLVTARVIQGLAAGGEWGGGVLMAIEHFDDRRRGLWGSVGMMGVPTGVTLSTAVFALLSLLPQEDLLSWGWRLPFLASIVLVGVGLWVRLGVDESPVFERARQEQKTKPAKAPFIEIMTKDWRNVVVGVLLVIGPFAASAVFITFGASYGTQVGFSRAEVLTAQSIANVVELIAMPLFGLLSDHIGRRKIYYWGGALLGISAFTLFAAFDSGSWAVLLVAFLFTYVAHGMMYGPMGAFLAELFTTGTRYTGASLGYQVAGAIGGGFGPLIATSLLVAAGGAPNYTYVAVFMLVVCLLSAGAAWFAPEMKQRALREA</sequence>
<dbReference type="InterPro" id="IPR020846">
    <property type="entry name" value="MFS_dom"/>
</dbReference>
<dbReference type="PROSITE" id="PS50850">
    <property type="entry name" value="MFS"/>
    <property type="match status" value="1"/>
</dbReference>
<keyword evidence="8 12" id="KW-0472">Membrane</keyword>
<dbReference type="EMBL" id="SHKL01000001">
    <property type="protein sequence ID" value="RZT88938.1"/>
    <property type="molecule type" value="Genomic_DNA"/>
</dbReference>
<evidence type="ECO:0000256" key="8">
    <source>
        <dbReference type="ARBA" id="ARBA00023136"/>
    </source>
</evidence>
<protein>
    <recommendedName>
        <fullName evidence="10">Putative proline/betaine transporter</fullName>
    </recommendedName>
</protein>
<comment type="function">
    <text evidence="9">May be a proton symporter involved in the uptake of osmolytes such as proline and glycine betaine.</text>
</comment>
<dbReference type="AlphaFoldDB" id="A0A4Q7V5D9"/>
<accession>A0A4Q7V5D9</accession>
<feature type="transmembrane region" description="Helical" evidence="12">
    <location>
        <begin position="289"/>
        <end position="309"/>
    </location>
</feature>
<feature type="transmembrane region" description="Helical" evidence="12">
    <location>
        <begin position="382"/>
        <end position="406"/>
    </location>
</feature>
<feature type="transmembrane region" description="Helical" evidence="12">
    <location>
        <begin position="412"/>
        <end position="433"/>
    </location>
</feature>
<dbReference type="CDD" id="cd17369">
    <property type="entry name" value="MFS_ShiA_like"/>
    <property type="match status" value="1"/>
</dbReference>
<evidence type="ECO:0000256" key="2">
    <source>
        <dbReference type="ARBA" id="ARBA00008240"/>
    </source>
</evidence>
<evidence type="ECO:0000256" key="10">
    <source>
        <dbReference type="ARBA" id="ARBA00039918"/>
    </source>
</evidence>
<evidence type="ECO:0000256" key="12">
    <source>
        <dbReference type="SAM" id="Phobius"/>
    </source>
</evidence>
<keyword evidence="7 12" id="KW-1133">Transmembrane helix</keyword>
<feature type="transmembrane region" description="Helical" evidence="12">
    <location>
        <begin position="342"/>
        <end position="361"/>
    </location>
</feature>
<feature type="region of interest" description="Disordered" evidence="11">
    <location>
        <begin position="1"/>
        <end position="20"/>
    </location>
</feature>
<dbReference type="InterPro" id="IPR036259">
    <property type="entry name" value="MFS_trans_sf"/>
</dbReference>
<reference evidence="14 15" key="1">
    <citation type="submission" date="2019-02" db="EMBL/GenBank/DDBJ databases">
        <title>Sequencing the genomes of 1000 actinobacteria strains.</title>
        <authorList>
            <person name="Klenk H.-P."/>
        </authorList>
    </citation>
    <scope>NUCLEOTIDE SEQUENCE [LARGE SCALE GENOMIC DNA]</scope>
    <source>
        <strain evidence="14 15">DSM 45779</strain>
    </source>
</reference>
<dbReference type="InterPro" id="IPR005828">
    <property type="entry name" value="MFS_sugar_transport-like"/>
</dbReference>
<dbReference type="OrthoDB" id="8953821at2"/>
<dbReference type="PANTHER" id="PTHR43045">
    <property type="entry name" value="SHIKIMATE TRANSPORTER"/>
    <property type="match status" value="1"/>
</dbReference>
<feature type="transmembrane region" description="Helical" evidence="12">
    <location>
        <begin position="62"/>
        <end position="86"/>
    </location>
</feature>
<dbReference type="SUPFAM" id="SSF103473">
    <property type="entry name" value="MFS general substrate transporter"/>
    <property type="match status" value="1"/>
</dbReference>
<dbReference type="FunFam" id="1.20.1250.20:FF:000001">
    <property type="entry name" value="Dicarboxylate MFS transporter"/>
    <property type="match status" value="1"/>
</dbReference>
<evidence type="ECO:0000256" key="3">
    <source>
        <dbReference type="ARBA" id="ARBA00022448"/>
    </source>
</evidence>
<evidence type="ECO:0000256" key="1">
    <source>
        <dbReference type="ARBA" id="ARBA00004651"/>
    </source>
</evidence>
<comment type="caution">
    <text evidence="14">The sequence shown here is derived from an EMBL/GenBank/DDBJ whole genome shotgun (WGS) entry which is preliminary data.</text>
</comment>
<name>A0A4Q7V5D9_PSEST</name>
<evidence type="ECO:0000256" key="4">
    <source>
        <dbReference type="ARBA" id="ARBA00022475"/>
    </source>
</evidence>
<evidence type="ECO:0000259" key="13">
    <source>
        <dbReference type="PROSITE" id="PS50850"/>
    </source>
</evidence>
<dbReference type="Pfam" id="PF00083">
    <property type="entry name" value="Sugar_tr"/>
    <property type="match status" value="1"/>
</dbReference>
<dbReference type="GO" id="GO:0005886">
    <property type="term" value="C:plasma membrane"/>
    <property type="evidence" value="ECO:0007669"/>
    <property type="project" value="UniProtKB-SubCell"/>
</dbReference>
<feature type="compositionally biased region" description="Basic and acidic residues" evidence="11">
    <location>
        <begin position="1"/>
        <end position="11"/>
    </location>
</feature>
<keyword evidence="6" id="KW-0769">Symport</keyword>
<feature type="domain" description="Major facilitator superfamily (MFS) profile" evidence="13">
    <location>
        <begin position="25"/>
        <end position="438"/>
    </location>
</feature>
<dbReference type="Proteomes" id="UP000291591">
    <property type="component" value="Unassembled WGS sequence"/>
</dbReference>
<keyword evidence="5 12" id="KW-0812">Transmembrane</keyword>
<evidence type="ECO:0000313" key="15">
    <source>
        <dbReference type="Proteomes" id="UP000291591"/>
    </source>
</evidence>
<gene>
    <name evidence="14" type="ORF">EV383_5892</name>
</gene>
<keyword evidence="3" id="KW-0813">Transport</keyword>
<dbReference type="PANTHER" id="PTHR43045:SF1">
    <property type="entry name" value="SHIKIMATE TRANSPORTER"/>
    <property type="match status" value="1"/>
</dbReference>
<feature type="transmembrane region" description="Helical" evidence="12">
    <location>
        <begin position="98"/>
        <end position="116"/>
    </location>
</feature>
<comment type="subcellular location">
    <subcellularLocation>
        <location evidence="1">Cell membrane</location>
        <topology evidence="1">Multi-pass membrane protein</topology>
    </subcellularLocation>
</comment>
<comment type="similarity">
    <text evidence="2">Belongs to the major facilitator superfamily. Metabolite:H+ Symporter (MHS) family (TC 2.A.1.6) family.</text>
</comment>
<organism evidence="14 15">
    <name type="scientific">Pseudonocardia sediminis</name>
    <dbReference type="NCBI Taxonomy" id="1397368"/>
    <lineage>
        <taxon>Bacteria</taxon>
        <taxon>Bacillati</taxon>
        <taxon>Actinomycetota</taxon>
        <taxon>Actinomycetes</taxon>
        <taxon>Pseudonocardiales</taxon>
        <taxon>Pseudonocardiaceae</taxon>
        <taxon>Pseudonocardia</taxon>
    </lineage>
</organism>
<evidence type="ECO:0000256" key="6">
    <source>
        <dbReference type="ARBA" id="ARBA00022847"/>
    </source>
</evidence>
<feature type="transmembrane region" description="Helical" evidence="12">
    <location>
        <begin position="318"/>
        <end position="336"/>
    </location>
</feature>